<dbReference type="OrthoDB" id="6064at2759"/>
<dbReference type="GO" id="GO:0006629">
    <property type="term" value="P:lipid metabolic process"/>
    <property type="evidence" value="ECO:0007669"/>
    <property type="project" value="InterPro"/>
</dbReference>
<gene>
    <name evidence="2" type="ORF">F1559_002451</name>
</gene>
<reference evidence="2 3" key="1">
    <citation type="journal article" date="2020" name="J. Phycol.">
        <title>Comparative genome analysis reveals Cyanidiococcus gen. nov., a new extremophilic red algal genus sister to Cyanidioschyzon (Cyanidioschyzonaceae, Rhodophyta).</title>
        <authorList>
            <person name="Liu S.-L."/>
            <person name="Chiang Y.-R."/>
            <person name="Yoon H.S."/>
            <person name="Fu H.-Y."/>
        </authorList>
    </citation>
    <scope>NUCLEOTIDE SEQUENCE [LARGE SCALE GENOMIC DNA]</scope>
    <source>
        <strain evidence="2 3">THAL066</strain>
    </source>
</reference>
<dbReference type="InterPro" id="IPR002921">
    <property type="entry name" value="Fungal_lipase-type"/>
</dbReference>
<dbReference type="InterPro" id="IPR029058">
    <property type="entry name" value="AB_hydrolase_fold"/>
</dbReference>
<proteinExistence type="predicted"/>
<feature type="domain" description="Fungal lipase-type" evidence="1">
    <location>
        <begin position="591"/>
        <end position="747"/>
    </location>
</feature>
<sequence length="826" mass="93756">MVRSPRRHDPATDWPRRISCSCEIFSERCLRSSAMHLGTRVGFIPSVPVQVQRQRCGFLEKEENVGWCKRKVRGRPSAKKRLSARSSSLVCSYLPLSPASPSPQPSEPEKNLQQKIEKLLKQIRSSWNRIISRRRQETSRRLQAELPAQWSEALSSLRDHLAGDTERPSSSSSDGDSITVMLKNAGELVDRLVSSSGDRRTDLGAMLTDLADDAQSRLEQTRDDIQRWARQTTRFLRDRLPDETARAMRDLNDAVRSLVATSTGDVELPSRMRSAEQALQNLRRQFDDAKPDLSNTLAPVVAEAQRMLESMRSQYDRFTRTKLAQMTASVGIAESTYIVEPLRGRTLPFDPQIALLMAGFSFDAYRDPKPYEGKRCVFGDLQTVYLSLDFVRECFQGVLSGQTGRNWSLEYPPEESAREHEEYSFYIRNHEEDNAIIIERKNLFQTERRAVKVTGVPGSRFVPFRSNDTIAVGAAGNPSQITSSEASLMGFAQQATRRWTDAAQNAFDQAVLQVQRRANAAQVAESVEQLIRESDIPPGELREWDELQRRVTDEITCYKDTERLMFVKHVGTDTEFYIWRSPSVEPNRRLVFAFRGTVQMSWRDFITDAKLNQVDFSEESRVEGARVHAGFAEAFRSIRDTVRRVALHFVEKCREEGTLSMEGLELFFTGHSLGAALATLAALDITRVLEERGIRTSQGTGKGVRIRMYNFGSPRVGNAVFARTFNELVPDAYRVVNDADVVARLPRTLSFDYHHIGSTVLVNADGKLWIEGQSSGKDPLKERWSSLEDLIRLEQRAFESIFNNEALLHHLEDAYFVALARTIVRI</sequence>
<dbReference type="EMBL" id="VWRR01000005">
    <property type="protein sequence ID" value="KAF6003843.1"/>
    <property type="molecule type" value="Genomic_DNA"/>
</dbReference>
<dbReference type="PANTHER" id="PTHR47759">
    <property type="entry name" value="OS04G0509100 PROTEIN"/>
    <property type="match status" value="1"/>
</dbReference>
<protein>
    <recommendedName>
        <fullName evidence="1">Fungal lipase-type domain-containing protein</fullName>
    </recommendedName>
</protein>
<dbReference type="PANTHER" id="PTHR47759:SF2">
    <property type="entry name" value="TRIGLYCERIDE LIPASE"/>
    <property type="match status" value="1"/>
</dbReference>
<dbReference type="Pfam" id="PF01764">
    <property type="entry name" value="Lipase_3"/>
    <property type="match status" value="1"/>
</dbReference>
<evidence type="ECO:0000313" key="2">
    <source>
        <dbReference type="EMBL" id="KAF6003843.1"/>
    </source>
</evidence>
<dbReference type="Proteomes" id="UP000530660">
    <property type="component" value="Unassembled WGS sequence"/>
</dbReference>
<evidence type="ECO:0000313" key="3">
    <source>
        <dbReference type="Proteomes" id="UP000530660"/>
    </source>
</evidence>
<comment type="caution">
    <text evidence="2">The sequence shown here is derived from an EMBL/GenBank/DDBJ whole genome shotgun (WGS) entry which is preliminary data.</text>
</comment>
<keyword evidence="3" id="KW-1185">Reference proteome</keyword>
<dbReference type="Gene3D" id="3.40.50.1820">
    <property type="entry name" value="alpha/beta hydrolase"/>
    <property type="match status" value="1"/>
</dbReference>
<dbReference type="SUPFAM" id="SSF53474">
    <property type="entry name" value="alpha/beta-Hydrolases"/>
    <property type="match status" value="1"/>
</dbReference>
<dbReference type="AlphaFoldDB" id="A0A7J7IL64"/>
<dbReference type="CDD" id="cd00519">
    <property type="entry name" value="Lipase_3"/>
    <property type="match status" value="1"/>
</dbReference>
<name>A0A7J7IL64_9RHOD</name>
<evidence type="ECO:0000259" key="1">
    <source>
        <dbReference type="Pfam" id="PF01764"/>
    </source>
</evidence>
<accession>A0A7J7IL64</accession>
<organism evidence="2 3">
    <name type="scientific">Cyanidiococcus yangmingshanensis</name>
    <dbReference type="NCBI Taxonomy" id="2690220"/>
    <lineage>
        <taxon>Eukaryota</taxon>
        <taxon>Rhodophyta</taxon>
        <taxon>Bangiophyceae</taxon>
        <taxon>Cyanidiales</taxon>
        <taxon>Cyanidiaceae</taxon>
        <taxon>Cyanidiococcus</taxon>
    </lineage>
</organism>